<organism evidence="8 9">
    <name type="scientific">Cytophaga hutchinsonii (strain ATCC 33406 / DSM 1761 / CIP 103989 / NBRC 15051 / NCIMB 9469 / D465)</name>
    <dbReference type="NCBI Taxonomy" id="269798"/>
    <lineage>
        <taxon>Bacteria</taxon>
        <taxon>Pseudomonadati</taxon>
        <taxon>Bacteroidota</taxon>
        <taxon>Cytophagia</taxon>
        <taxon>Cytophagales</taxon>
        <taxon>Cytophagaceae</taxon>
        <taxon>Cytophaga</taxon>
    </lineage>
</organism>
<evidence type="ECO:0000256" key="1">
    <source>
        <dbReference type="ARBA" id="ARBA00007913"/>
    </source>
</evidence>
<dbReference type="PANTHER" id="PTHR43788">
    <property type="entry name" value="DNA2/NAM7 HELICASE FAMILY MEMBER"/>
    <property type="match status" value="1"/>
</dbReference>
<accession>A0A6N4SMR8</accession>
<dbReference type="InterPro" id="IPR027417">
    <property type="entry name" value="P-loop_NTPase"/>
</dbReference>
<evidence type="ECO:0000256" key="5">
    <source>
        <dbReference type="ARBA" id="ARBA00022840"/>
    </source>
</evidence>
<feature type="domain" description="DNA2/NAM7 helicase helicase" evidence="6">
    <location>
        <begin position="904"/>
        <end position="944"/>
    </location>
</feature>
<evidence type="ECO:0000259" key="7">
    <source>
        <dbReference type="Pfam" id="PF13087"/>
    </source>
</evidence>
<feature type="domain" description="DNA2/NAM7 helicase-like C-terminal" evidence="7">
    <location>
        <begin position="975"/>
        <end position="1150"/>
    </location>
</feature>
<protein>
    <submittedName>
        <fullName evidence="8">Superfamily I DNA helicase</fullName>
        <ecNumber evidence="8">3.6.1.-</ecNumber>
    </submittedName>
</protein>
<dbReference type="GO" id="GO:0005524">
    <property type="term" value="F:ATP binding"/>
    <property type="evidence" value="ECO:0007669"/>
    <property type="project" value="UniProtKB-KW"/>
</dbReference>
<dbReference type="GO" id="GO:0016787">
    <property type="term" value="F:hydrolase activity"/>
    <property type="evidence" value="ECO:0007669"/>
    <property type="project" value="UniProtKB-KW"/>
</dbReference>
<comment type="similarity">
    <text evidence="1">Belongs to the DNA2/NAM7 helicase family.</text>
</comment>
<name>A0A6N4SMR8_CYTH3</name>
<dbReference type="EC" id="3.6.1.-" evidence="8"/>
<dbReference type="PANTHER" id="PTHR43788:SF8">
    <property type="entry name" value="DNA-BINDING PROTEIN SMUBP-2"/>
    <property type="match status" value="1"/>
</dbReference>
<dbReference type="CDD" id="cd18808">
    <property type="entry name" value="SF1_C_Upf1"/>
    <property type="match status" value="1"/>
</dbReference>
<dbReference type="Pfam" id="PF13087">
    <property type="entry name" value="AAA_12"/>
    <property type="match status" value="1"/>
</dbReference>
<keyword evidence="2" id="KW-0547">Nucleotide-binding</keyword>
<reference evidence="8 9" key="1">
    <citation type="journal article" date="2007" name="Appl. Environ. Microbiol.">
        <title>Genome sequence of the cellulolytic gliding bacterium Cytophaga hutchinsonii.</title>
        <authorList>
            <person name="Xie G."/>
            <person name="Bruce D.C."/>
            <person name="Challacombe J.F."/>
            <person name="Chertkov O."/>
            <person name="Detter J.C."/>
            <person name="Gilna P."/>
            <person name="Han C.S."/>
            <person name="Lucas S."/>
            <person name="Misra M."/>
            <person name="Myers G.L."/>
            <person name="Richardson P."/>
            <person name="Tapia R."/>
            <person name="Thayer N."/>
            <person name="Thompson L.S."/>
            <person name="Brettin T.S."/>
            <person name="Henrissat B."/>
            <person name="Wilson D.B."/>
            <person name="McBride M.J."/>
        </authorList>
    </citation>
    <scope>NUCLEOTIDE SEQUENCE [LARGE SCALE GENOMIC DNA]</scope>
    <source>
        <strain evidence="9">ATCC 33406 / DSM 1761 / CIP 103989 / NBRC 15051 / NCIMB 9469 / D465</strain>
    </source>
</reference>
<dbReference type="Pfam" id="PF13086">
    <property type="entry name" value="AAA_11"/>
    <property type="match status" value="2"/>
</dbReference>
<gene>
    <name evidence="8" type="ordered locus">CHU_0277</name>
</gene>
<keyword evidence="3 8" id="KW-0378">Hydrolase</keyword>
<dbReference type="InterPro" id="IPR050534">
    <property type="entry name" value="Coronavir_polyprotein_1ab"/>
</dbReference>
<evidence type="ECO:0000256" key="4">
    <source>
        <dbReference type="ARBA" id="ARBA00022806"/>
    </source>
</evidence>
<dbReference type="InterPro" id="IPR047187">
    <property type="entry name" value="SF1_C_Upf1"/>
</dbReference>
<evidence type="ECO:0000313" key="9">
    <source>
        <dbReference type="Proteomes" id="UP000001822"/>
    </source>
</evidence>
<dbReference type="Gene3D" id="3.40.50.300">
    <property type="entry name" value="P-loop containing nucleotide triphosphate hydrolases"/>
    <property type="match status" value="3"/>
</dbReference>
<evidence type="ECO:0000259" key="6">
    <source>
        <dbReference type="Pfam" id="PF13086"/>
    </source>
</evidence>
<dbReference type="Proteomes" id="UP000001822">
    <property type="component" value="Chromosome"/>
</dbReference>
<evidence type="ECO:0000256" key="2">
    <source>
        <dbReference type="ARBA" id="ARBA00022741"/>
    </source>
</evidence>
<feature type="domain" description="DNA2/NAM7 helicase helicase" evidence="6">
    <location>
        <begin position="264"/>
        <end position="360"/>
    </location>
</feature>
<proteinExistence type="inferred from homology"/>
<dbReference type="InterPro" id="IPR025103">
    <property type="entry name" value="DUF4011"/>
</dbReference>
<dbReference type="InterPro" id="IPR041677">
    <property type="entry name" value="DNA2/NAM7_AAA_11"/>
</dbReference>
<keyword evidence="9" id="KW-1185">Reference proteome</keyword>
<dbReference type="KEGG" id="chu:CHU_0277"/>
<sequence>MSLSAAQELDVSALHFIDKHAAFHTIEELLTEKKSIRISSVQEPRVEQVQLVSSSLKKIYRKLAQIYEERGLYECYVGWLFAEGKWKDGTPFRAPLLFFPVKLEMEGNGWFLRREEGRTIQLNKSLLLAFAHYHDLVLPDEVLEENFEDFSSDPLEFRTQIYEWLKKTKLEFLFSNEYFLNNIQPLKTYKRQEYQDRYHLGEMRIHPNAVLGIFPQAGSAIAADFDAWAENLSDTSLENFFADRNRIKLPNDPYKEDLMTPYSMDASQEFAIREVQMGKSIVIQGPPGSGKSETICNMICSAVAAGKKILVISHKRAALEVVAKRLGQKSLDDFFALVHDVKFDQRSLYTKIEKQIEHIESYQTINNGLDAIYMEREFAASVKLLTQLNTHSEEFRNALFDTRICGFSAHELYLKASTEEGTINLSDLYTCYPAKELERLIHAVQTYSIYAAIPYPHAELWKNRIEQPDMTSQTFELWQSKASVLKQAIDDFKQQLAVYKETRIATAFEYIASLKITLESVHALLQEDSTKKLWNAFFRPVDFAKASQLIESIAVIQKENQSLFSNYSLSELHALQALLSNAHKKSEGTFGWLLYAVFSPEYKILKKAAEYTNTALSAQTLQALTDKIKSALLVEALLKETAALTDLTIPLQDTDALQALTNVIQTFYKLLQPIEETNPSLYRHVIALNAAAAEQLIKHILHAHTTLTAAAANTSAYFSTPQQLYFIKDVDLLDEWMQFTGEHLNDVQHLDALLHSLNATDRICIQRLAVLSDAYPANKWAVLIEQSVLKHWIQHIELVYPILKSLDTLRWKQFAQDWTIHSEKRKALSLEMILGKLREQTYREIVFNRLQNRITYRDLQHQVTKKKRVWPMRKLMHEYAQEVFSLIPCWMMSPEQVSCVFPLEQLFDLIIIDEASQCYTEHSLPAMYRAKQIVIAGDSQQLPPSDLYRVRWDDDEENEPDIEIDSLLDLGERYLSSVLLKGHYRSRYPELIAFSNQQFYGNKLNYVPRYEDIHAAVKPITYRKVNGVWANSINKNEAEEVVRITLDYIQAGKHSIGIVCFNYQQASYIQDLLEQESVKKQFLLPEELFIKNIENVQGDERDIIIFSIGYAPDKNGKFSMLFGSLNMQGGEKRMNVAVSRARESVVLVCSIMPQELRTETLKHEGPRILKEYLQYAWDCQQFDRNAFFEKHAHTVSLASTAGRIMQVCNAHSPMQVNPVYPFATLTVTKQQAELLIDTDDIIYKNTEYAKYWHFNKPYVFTQKGWPYTQILSKNIYTKSETELLDQINTSGNSKLS</sequence>
<dbReference type="GO" id="GO:0043139">
    <property type="term" value="F:5'-3' DNA helicase activity"/>
    <property type="evidence" value="ECO:0007669"/>
    <property type="project" value="TreeGrafter"/>
</dbReference>
<evidence type="ECO:0000313" key="8">
    <source>
        <dbReference type="EMBL" id="ABG57568.1"/>
    </source>
</evidence>
<dbReference type="EMBL" id="CP000383">
    <property type="protein sequence ID" value="ABG57568.1"/>
    <property type="molecule type" value="Genomic_DNA"/>
</dbReference>
<keyword evidence="5" id="KW-0067">ATP-binding</keyword>
<dbReference type="SUPFAM" id="SSF52540">
    <property type="entry name" value="P-loop containing nucleoside triphosphate hydrolases"/>
    <property type="match status" value="1"/>
</dbReference>
<keyword evidence="4 8" id="KW-0347">Helicase</keyword>
<dbReference type="InterPro" id="IPR041679">
    <property type="entry name" value="DNA2/NAM7-like_C"/>
</dbReference>
<dbReference type="Pfam" id="PF13195">
    <property type="entry name" value="DUF4011"/>
    <property type="match status" value="1"/>
</dbReference>
<evidence type="ECO:0000256" key="3">
    <source>
        <dbReference type="ARBA" id="ARBA00022801"/>
    </source>
</evidence>